<dbReference type="InterPro" id="IPR036259">
    <property type="entry name" value="MFS_trans_sf"/>
</dbReference>
<evidence type="ECO:0000256" key="1">
    <source>
        <dbReference type="SAM" id="Phobius"/>
    </source>
</evidence>
<evidence type="ECO:0000313" key="3">
    <source>
        <dbReference type="Proteomes" id="UP000269542"/>
    </source>
</evidence>
<organism evidence="2 3">
    <name type="scientific">Trueperella bialowiezensis</name>
    <dbReference type="NCBI Taxonomy" id="312285"/>
    <lineage>
        <taxon>Bacteria</taxon>
        <taxon>Bacillati</taxon>
        <taxon>Actinomycetota</taxon>
        <taxon>Actinomycetes</taxon>
        <taxon>Actinomycetales</taxon>
        <taxon>Actinomycetaceae</taxon>
        <taxon>Trueperella</taxon>
    </lineage>
</organism>
<evidence type="ECO:0000313" key="2">
    <source>
        <dbReference type="EMBL" id="VEI12722.1"/>
    </source>
</evidence>
<feature type="transmembrane region" description="Helical" evidence="1">
    <location>
        <begin position="324"/>
        <end position="344"/>
    </location>
</feature>
<keyword evidence="1" id="KW-0812">Transmembrane</keyword>
<dbReference type="PANTHER" id="PTHR11328:SF24">
    <property type="entry name" value="MAJOR FACILITATOR SUPERFAMILY (MFS) PROFILE DOMAIN-CONTAINING PROTEIN"/>
    <property type="match status" value="1"/>
</dbReference>
<keyword evidence="1" id="KW-0472">Membrane</keyword>
<dbReference type="GO" id="GO:0015293">
    <property type="term" value="F:symporter activity"/>
    <property type="evidence" value="ECO:0007669"/>
    <property type="project" value="InterPro"/>
</dbReference>
<dbReference type="InterPro" id="IPR001927">
    <property type="entry name" value="Na/Gal_symport"/>
</dbReference>
<dbReference type="AlphaFoldDB" id="A0A3S4VF15"/>
<dbReference type="SUPFAM" id="SSF103473">
    <property type="entry name" value="MFS general substrate transporter"/>
    <property type="match status" value="1"/>
</dbReference>
<feature type="transmembrane region" description="Helical" evidence="1">
    <location>
        <begin position="25"/>
        <end position="49"/>
    </location>
</feature>
<keyword evidence="1" id="KW-1133">Transmembrane helix</keyword>
<feature type="transmembrane region" description="Helical" evidence="1">
    <location>
        <begin position="350"/>
        <end position="374"/>
    </location>
</feature>
<feature type="transmembrane region" description="Helical" evidence="1">
    <location>
        <begin position="128"/>
        <end position="147"/>
    </location>
</feature>
<feature type="transmembrane region" description="Helical" evidence="1">
    <location>
        <begin position="168"/>
        <end position="185"/>
    </location>
</feature>
<protein>
    <submittedName>
        <fullName evidence="2">Inner membrane symporter yihP</fullName>
    </submittedName>
</protein>
<accession>A0A3S4VF15</accession>
<dbReference type="RefSeq" id="WP_197718452.1">
    <property type="nucleotide sequence ID" value="NZ_LR134476.1"/>
</dbReference>
<dbReference type="GO" id="GO:0006814">
    <property type="term" value="P:sodium ion transport"/>
    <property type="evidence" value="ECO:0007669"/>
    <property type="project" value="InterPro"/>
</dbReference>
<dbReference type="Proteomes" id="UP000269542">
    <property type="component" value="Chromosome"/>
</dbReference>
<dbReference type="GO" id="GO:0005886">
    <property type="term" value="C:plasma membrane"/>
    <property type="evidence" value="ECO:0007669"/>
    <property type="project" value="TreeGrafter"/>
</dbReference>
<dbReference type="Gene3D" id="1.20.1250.20">
    <property type="entry name" value="MFS general substrate transporter like domains"/>
    <property type="match status" value="2"/>
</dbReference>
<gene>
    <name evidence="2" type="primary">yihP</name>
    <name evidence="2" type="ORF">NCTC13354_00411</name>
</gene>
<dbReference type="InterPro" id="IPR039672">
    <property type="entry name" value="MFS_2"/>
</dbReference>
<dbReference type="NCBIfam" id="TIGR00792">
    <property type="entry name" value="gph"/>
    <property type="match status" value="1"/>
</dbReference>
<dbReference type="PANTHER" id="PTHR11328">
    <property type="entry name" value="MAJOR FACILITATOR SUPERFAMILY DOMAIN-CONTAINING PROTEIN"/>
    <property type="match status" value="1"/>
</dbReference>
<feature type="transmembrane region" description="Helical" evidence="1">
    <location>
        <begin position="296"/>
        <end position="317"/>
    </location>
</feature>
<sequence>MNATPSNTPVVAPRKVRPFGMRDKIGYMFGDFGNDFSFMLQAVFFMTFYTNVVGINPAHVGTLFLVARIVDGFTDVAVGIIVDRLPVKRRGWKFKRWIKYGAVPVALASFLMYQSFVGNFSDYNMKLLWMIVSYVMWGSVAYTIVNIPYGSMASVISDDPDDRAQLSVFRSTGAQLAMLVINAAVPAFVMTENAEGVAVMDGQRMTIAAGVCSILAIVCYMVMLLNVEERVEPVVDTSSDAKGPGIGAMLKAVFTNRALGGLIVAALLLLLGNLFLGQMLPYLMLNYFGNGKLQSIATTAGTLPAFVLIVLAPWLAARFGKAETGAVAMLFGGIVLIAAWALKISSDAPYMWIVFYAVAMFCISTFNFLVWAFITDVIDDQEVRTGNRDDATVYSVYSWARKLGQALAGGLAGWALSAVGFDQDVAAAGGQQAPEVVDSIYMLANLVPGIACVLVGLALVFLYPLKKGRIAANVAELKRRREAAQQQA</sequence>
<keyword evidence="3" id="KW-1185">Reference proteome</keyword>
<reference evidence="2 3" key="1">
    <citation type="submission" date="2018-12" db="EMBL/GenBank/DDBJ databases">
        <authorList>
            <consortium name="Pathogen Informatics"/>
        </authorList>
    </citation>
    <scope>NUCLEOTIDE SEQUENCE [LARGE SCALE GENOMIC DNA]</scope>
    <source>
        <strain evidence="2 3">NCTC13354</strain>
    </source>
</reference>
<feature type="transmembrane region" description="Helical" evidence="1">
    <location>
        <begin position="403"/>
        <end position="421"/>
    </location>
</feature>
<feature type="transmembrane region" description="Helical" evidence="1">
    <location>
        <begin position="258"/>
        <end position="276"/>
    </location>
</feature>
<dbReference type="GO" id="GO:0008643">
    <property type="term" value="P:carbohydrate transport"/>
    <property type="evidence" value="ECO:0007669"/>
    <property type="project" value="InterPro"/>
</dbReference>
<name>A0A3S4VF15_9ACTO</name>
<feature type="transmembrane region" description="Helical" evidence="1">
    <location>
        <begin position="205"/>
        <end position="225"/>
    </location>
</feature>
<feature type="transmembrane region" description="Helical" evidence="1">
    <location>
        <begin position="441"/>
        <end position="463"/>
    </location>
</feature>
<dbReference type="Pfam" id="PF13347">
    <property type="entry name" value="MFS_2"/>
    <property type="match status" value="1"/>
</dbReference>
<dbReference type="EMBL" id="LR134476">
    <property type="protein sequence ID" value="VEI12722.1"/>
    <property type="molecule type" value="Genomic_DNA"/>
</dbReference>
<feature type="transmembrane region" description="Helical" evidence="1">
    <location>
        <begin position="97"/>
        <end position="116"/>
    </location>
</feature>
<dbReference type="KEGG" id="tbw:NCTC13354_00411"/>
<proteinExistence type="predicted"/>